<name>A0ABT4CC25_9ACTN</name>
<dbReference type="RefSeq" id="WP_268110771.1">
    <property type="nucleotide sequence ID" value="NZ_JAPPUX010000002.1"/>
</dbReference>
<proteinExistence type="predicted"/>
<dbReference type="EMBL" id="JAPPUX010000002">
    <property type="protein sequence ID" value="MCY4725951.1"/>
    <property type="molecule type" value="Genomic_DNA"/>
</dbReference>
<reference evidence="1" key="1">
    <citation type="submission" date="2022-08" db="EMBL/GenBank/DDBJ databases">
        <title>Genome sequencing of Nocardioides sp. STR2.</title>
        <authorList>
            <person name="So Y."/>
        </authorList>
    </citation>
    <scope>NUCLEOTIDE SEQUENCE</scope>
    <source>
        <strain evidence="1">STR2</strain>
    </source>
</reference>
<sequence>MARPGETSKHRPAGIFDVRDRYREQQVADGLAATVPGPVRFAVRAVVTPAGRVEPRDWLLDTRRTLSGLSVFRDRVVEGTRTRVVRTLPPSTTSVELRVSSPRFQARELTFTPGTQQYTQVDLFPGIDYPFAGLSTRPDEPGPTLLRGSVLDEAARGVPDSEVAVAQGLYGYRTVADGAFVVVLPDALPWVSVVVDQVPRDVLDVEVRITLTAGPTWQTATLLADAGGAPSPWTQNGLVLTTTVQALRGDTASVPALRLRLT</sequence>
<comment type="caution">
    <text evidence="1">The sequence shown here is derived from an EMBL/GenBank/DDBJ whole genome shotgun (WGS) entry which is preliminary data.</text>
</comment>
<dbReference type="Proteomes" id="UP001074726">
    <property type="component" value="Unassembled WGS sequence"/>
</dbReference>
<accession>A0ABT4CC25</accession>
<evidence type="ECO:0000313" key="1">
    <source>
        <dbReference type="EMBL" id="MCY4725951.1"/>
    </source>
</evidence>
<keyword evidence="2" id="KW-1185">Reference proteome</keyword>
<gene>
    <name evidence="1" type="ORF">NYO98_06650</name>
</gene>
<evidence type="ECO:0000313" key="2">
    <source>
        <dbReference type="Proteomes" id="UP001074726"/>
    </source>
</evidence>
<protein>
    <submittedName>
        <fullName evidence="1">Uncharacterized protein</fullName>
    </submittedName>
</protein>
<organism evidence="1 2">
    <name type="scientific">Nocardioides pini</name>
    <dbReference type="NCBI Taxonomy" id="2975053"/>
    <lineage>
        <taxon>Bacteria</taxon>
        <taxon>Bacillati</taxon>
        <taxon>Actinomycetota</taxon>
        <taxon>Actinomycetes</taxon>
        <taxon>Propionibacteriales</taxon>
        <taxon>Nocardioidaceae</taxon>
        <taxon>Nocardioides</taxon>
    </lineage>
</organism>